<feature type="transmembrane region" description="Helical" evidence="2">
    <location>
        <begin position="112"/>
        <end position="132"/>
    </location>
</feature>
<proteinExistence type="predicted"/>
<dbReference type="EMBL" id="CP036259">
    <property type="protein sequence ID" value="QDR81769.1"/>
    <property type="molecule type" value="Genomic_DNA"/>
</dbReference>
<organism evidence="3 4">
    <name type="scientific">Sporomusa termitida</name>
    <dbReference type="NCBI Taxonomy" id="2377"/>
    <lineage>
        <taxon>Bacteria</taxon>
        <taxon>Bacillati</taxon>
        <taxon>Bacillota</taxon>
        <taxon>Negativicutes</taxon>
        <taxon>Selenomonadales</taxon>
        <taxon>Sporomusaceae</taxon>
        <taxon>Sporomusa</taxon>
    </lineage>
</organism>
<evidence type="ECO:0000313" key="3">
    <source>
        <dbReference type="EMBL" id="QDR81769.1"/>
    </source>
</evidence>
<reference evidence="3 4" key="1">
    <citation type="submission" date="2019-02" db="EMBL/GenBank/DDBJ databases">
        <title>Closed genome of Sporomusa termitida DSM 4440.</title>
        <authorList>
            <person name="Poehlein A."/>
            <person name="Daniel R."/>
        </authorList>
    </citation>
    <scope>NUCLEOTIDE SEQUENCE [LARGE SCALE GENOMIC DNA]</scope>
    <source>
        <strain evidence="3 4">DSM 4440</strain>
    </source>
</reference>
<keyword evidence="2" id="KW-1133">Transmembrane helix</keyword>
<evidence type="ECO:0000256" key="1">
    <source>
        <dbReference type="SAM" id="MobiDB-lite"/>
    </source>
</evidence>
<feature type="compositionally biased region" description="Polar residues" evidence="1">
    <location>
        <begin position="34"/>
        <end position="49"/>
    </location>
</feature>
<evidence type="ECO:0000313" key="4">
    <source>
        <dbReference type="Proteomes" id="UP000320776"/>
    </source>
</evidence>
<evidence type="ECO:0000256" key="2">
    <source>
        <dbReference type="SAM" id="Phobius"/>
    </source>
</evidence>
<dbReference type="AlphaFoldDB" id="A0A517DWP0"/>
<feature type="compositionally biased region" description="Pro residues" evidence="1">
    <location>
        <begin position="1"/>
        <end position="16"/>
    </location>
</feature>
<protein>
    <submittedName>
        <fullName evidence="3">Uncharacterized protein</fullName>
    </submittedName>
</protein>
<dbReference type="Proteomes" id="UP000320776">
    <property type="component" value="Chromosome"/>
</dbReference>
<sequence length="179" mass="18609">MPVAPTPPTKPSPPVAPAVTLPNANTAGKPPTTAADSSPQPGKTVSPAATGTARELEGLGKALPGNSTPPKADARNITTPARPLAAEAGVAARTTVPAQPPLPERKPAGYSYVPFVAVVVVIAVILCGLRLFKHKKEQQRTVVDYSQHTTAVMNQDGLDIVVSPQTTAPKVKQNFEFRV</sequence>
<feature type="region of interest" description="Disordered" evidence="1">
    <location>
        <begin position="1"/>
        <end position="79"/>
    </location>
</feature>
<keyword evidence="2" id="KW-0472">Membrane</keyword>
<dbReference type="KEGG" id="sted:SPTER_31810"/>
<keyword evidence="4" id="KW-1185">Reference proteome</keyword>
<gene>
    <name evidence="3" type="ORF">SPTER_31810</name>
</gene>
<keyword evidence="2" id="KW-0812">Transmembrane</keyword>
<dbReference type="OrthoDB" id="1682547at2"/>
<accession>A0A517DWP0</accession>
<name>A0A517DWP0_9FIRM</name>